<sequence>MTNLGNEEQSTKTSEKKKISLQEAMKQMLATKNQEKSNGKSRSNSFNANTSKQSQLAKKTNNQRRKTGGA</sequence>
<dbReference type="Proteomes" id="UP000198304">
    <property type="component" value="Unassembled WGS sequence"/>
</dbReference>
<feature type="compositionally biased region" description="Polar residues" evidence="1">
    <location>
        <begin position="40"/>
        <end position="60"/>
    </location>
</feature>
<gene>
    <name evidence="2" type="ORF">SAMN05446037_103434</name>
</gene>
<feature type="compositionally biased region" description="Basic residues" evidence="1">
    <location>
        <begin position="61"/>
        <end position="70"/>
    </location>
</feature>
<feature type="region of interest" description="Disordered" evidence="1">
    <location>
        <begin position="1"/>
        <end position="70"/>
    </location>
</feature>
<dbReference type="AlphaFoldDB" id="A0A239JB21"/>
<organism evidence="2 3">
    <name type="scientific">Anaerovirgula multivorans</name>
    <dbReference type="NCBI Taxonomy" id="312168"/>
    <lineage>
        <taxon>Bacteria</taxon>
        <taxon>Bacillati</taxon>
        <taxon>Bacillota</taxon>
        <taxon>Clostridia</taxon>
        <taxon>Peptostreptococcales</taxon>
        <taxon>Natronincolaceae</taxon>
        <taxon>Anaerovirgula</taxon>
    </lineage>
</organism>
<dbReference type="RefSeq" id="WP_089284925.1">
    <property type="nucleotide sequence ID" value="NZ_FZOJ01000034.1"/>
</dbReference>
<evidence type="ECO:0000313" key="2">
    <source>
        <dbReference type="EMBL" id="SNT03015.1"/>
    </source>
</evidence>
<evidence type="ECO:0000313" key="3">
    <source>
        <dbReference type="Proteomes" id="UP000198304"/>
    </source>
</evidence>
<name>A0A239JB21_9FIRM</name>
<evidence type="ECO:0000256" key="1">
    <source>
        <dbReference type="SAM" id="MobiDB-lite"/>
    </source>
</evidence>
<keyword evidence="3" id="KW-1185">Reference proteome</keyword>
<dbReference type="EMBL" id="FZOJ01000034">
    <property type="protein sequence ID" value="SNT03015.1"/>
    <property type="molecule type" value="Genomic_DNA"/>
</dbReference>
<reference evidence="2 3" key="1">
    <citation type="submission" date="2017-06" db="EMBL/GenBank/DDBJ databases">
        <authorList>
            <person name="Kim H.J."/>
            <person name="Triplett B.A."/>
        </authorList>
    </citation>
    <scope>NUCLEOTIDE SEQUENCE [LARGE SCALE GENOMIC DNA]</scope>
    <source>
        <strain evidence="2 3">SCA</strain>
    </source>
</reference>
<feature type="compositionally biased region" description="Basic and acidic residues" evidence="1">
    <location>
        <begin position="9"/>
        <end position="20"/>
    </location>
</feature>
<protein>
    <submittedName>
        <fullName evidence="2">Uncharacterized protein</fullName>
    </submittedName>
</protein>
<accession>A0A239JB21</accession>
<proteinExistence type="predicted"/>
<dbReference type="OrthoDB" id="2737184at2"/>